<protein>
    <submittedName>
        <fullName evidence="3">Uncharacterized protein</fullName>
    </submittedName>
</protein>
<feature type="compositionally biased region" description="Basic and acidic residues" evidence="1">
    <location>
        <begin position="71"/>
        <end position="80"/>
    </location>
</feature>
<organism evidence="3 4">
    <name type="scientific">Clitoria ternatea</name>
    <name type="common">Butterfly pea</name>
    <dbReference type="NCBI Taxonomy" id="43366"/>
    <lineage>
        <taxon>Eukaryota</taxon>
        <taxon>Viridiplantae</taxon>
        <taxon>Streptophyta</taxon>
        <taxon>Embryophyta</taxon>
        <taxon>Tracheophyta</taxon>
        <taxon>Spermatophyta</taxon>
        <taxon>Magnoliopsida</taxon>
        <taxon>eudicotyledons</taxon>
        <taxon>Gunneridae</taxon>
        <taxon>Pentapetalae</taxon>
        <taxon>rosids</taxon>
        <taxon>fabids</taxon>
        <taxon>Fabales</taxon>
        <taxon>Fabaceae</taxon>
        <taxon>Papilionoideae</taxon>
        <taxon>50 kb inversion clade</taxon>
        <taxon>NPAAA clade</taxon>
        <taxon>indigoferoid/millettioid clade</taxon>
        <taxon>Phaseoleae</taxon>
        <taxon>Clitoria</taxon>
    </lineage>
</organism>
<feature type="region of interest" description="Disordered" evidence="1">
    <location>
        <begin position="117"/>
        <end position="146"/>
    </location>
</feature>
<keyword evidence="2" id="KW-0732">Signal</keyword>
<evidence type="ECO:0000256" key="2">
    <source>
        <dbReference type="SAM" id="SignalP"/>
    </source>
</evidence>
<evidence type="ECO:0000313" key="4">
    <source>
        <dbReference type="Proteomes" id="UP001359559"/>
    </source>
</evidence>
<keyword evidence="4" id="KW-1185">Reference proteome</keyword>
<feature type="signal peptide" evidence="2">
    <location>
        <begin position="1"/>
        <end position="24"/>
    </location>
</feature>
<accession>A0AAN9JBK7</accession>
<name>A0AAN9JBK7_CLITE</name>
<feature type="chain" id="PRO_5042983963" evidence="2">
    <location>
        <begin position="25"/>
        <end position="183"/>
    </location>
</feature>
<dbReference type="AlphaFoldDB" id="A0AAN9JBK7"/>
<evidence type="ECO:0000256" key="1">
    <source>
        <dbReference type="SAM" id="MobiDB-lite"/>
    </source>
</evidence>
<evidence type="ECO:0000313" key="3">
    <source>
        <dbReference type="EMBL" id="KAK7295552.1"/>
    </source>
</evidence>
<reference evidence="3 4" key="1">
    <citation type="submission" date="2024-01" db="EMBL/GenBank/DDBJ databases">
        <title>The genomes of 5 underutilized Papilionoideae crops provide insights into root nodulation and disease resistance.</title>
        <authorList>
            <person name="Yuan L."/>
        </authorList>
    </citation>
    <scope>NUCLEOTIDE SEQUENCE [LARGE SCALE GENOMIC DNA]</scope>
    <source>
        <strain evidence="3">LY-2023</strain>
        <tissue evidence="3">Leaf</tissue>
    </source>
</reference>
<feature type="region of interest" description="Disordered" evidence="1">
    <location>
        <begin position="163"/>
        <end position="183"/>
    </location>
</feature>
<comment type="caution">
    <text evidence="3">The sequence shown here is derived from an EMBL/GenBank/DDBJ whole genome shotgun (WGS) entry which is preliminary data.</text>
</comment>
<dbReference type="Proteomes" id="UP001359559">
    <property type="component" value="Unassembled WGS sequence"/>
</dbReference>
<proteinExistence type="predicted"/>
<dbReference type="EMBL" id="JAYKXN010000004">
    <property type="protein sequence ID" value="KAK7295552.1"/>
    <property type="molecule type" value="Genomic_DNA"/>
</dbReference>
<gene>
    <name evidence="3" type="ORF">RJT34_18462</name>
</gene>
<feature type="compositionally biased region" description="Polar residues" evidence="1">
    <location>
        <begin position="117"/>
        <end position="139"/>
    </location>
</feature>
<sequence>MKITVLPSLFLGCLLLMTIQGDSARVVPLGKEGNKNKLQVSNQKESFGGGDMMREEVMTSGKGGAESSKISGKESYDLKKKNFGSSPEQKKHHQKLMIKGPKEYLKSTKFVIPRNIDSTSTNSKCSQDCNAEQVGSPNSEEPHKDEAQRLVDDAAKEIANLIYKDYKGRPSHRPPINNHEPKN</sequence>
<feature type="region of interest" description="Disordered" evidence="1">
    <location>
        <begin position="42"/>
        <end position="95"/>
    </location>
</feature>